<organism evidence="4">
    <name type="scientific">Sporolactobacillus sp. Y61</name>
    <dbReference type="NCBI Taxonomy" id="3160863"/>
    <lineage>
        <taxon>Bacteria</taxon>
        <taxon>Bacillati</taxon>
        <taxon>Bacillota</taxon>
        <taxon>Bacilli</taxon>
        <taxon>Bacillales</taxon>
        <taxon>Sporolactobacillaceae</taxon>
        <taxon>Sporolactobacillus</taxon>
    </lineage>
</organism>
<dbReference type="NCBIfam" id="TIGR01766">
    <property type="entry name" value="IS200/IS605 family accessory protein TnpB-like domain"/>
    <property type="match status" value="1"/>
</dbReference>
<proteinExistence type="predicted"/>
<reference evidence="4" key="1">
    <citation type="submission" date="2024-06" db="EMBL/GenBank/DDBJ databases">
        <authorList>
            <person name="Fan A."/>
            <person name="Zhang F.Y."/>
            <person name="Zhang L."/>
        </authorList>
    </citation>
    <scope>NUCLEOTIDE SEQUENCE</scope>
    <source>
        <strain evidence="4">Y61</strain>
    </source>
</reference>
<keyword evidence="1" id="KW-0238">DNA-binding</keyword>
<keyword evidence="4" id="KW-0540">Nuclease</keyword>
<evidence type="ECO:0000259" key="3">
    <source>
        <dbReference type="Pfam" id="PF07282"/>
    </source>
</evidence>
<feature type="compositionally biased region" description="Polar residues" evidence="2">
    <location>
        <begin position="539"/>
        <end position="555"/>
    </location>
</feature>
<feature type="domain" description="Cas12f1-like TNB" evidence="3">
    <location>
        <begin position="432"/>
        <end position="496"/>
    </location>
</feature>
<name>A0AAU8II22_9BACL</name>
<accession>A0AAU8II22</accession>
<keyword evidence="4" id="KW-0378">Hydrolase</keyword>
<dbReference type="AlphaFoldDB" id="A0AAU8II22"/>
<evidence type="ECO:0000256" key="1">
    <source>
        <dbReference type="ARBA" id="ARBA00023125"/>
    </source>
</evidence>
<protein>
    <submittedName>
        <fullName evidence="4">RNA-guided endonuclease TnpB family protein</fullName>
    </submittedName>
</protein>
<dbReference type="GO" id="GO:0003677">
    <property type="term" value="F:DNA binding"/>
    <property type="evidence" value="ECO:0007669"/>
    <property type="project" value="UniProtKB-KW"/>
</dbReference>
<evidence type="ECO:0000313" key="4">
    <source>
        <dbReference type="EMBL" id="XCJ18191.1"/>
    </source>
</evidence>
<dbReference type="GO" id="GO:0004519">
    <property type="term" value="F:endonuclease activity"/>
    <property type="evidence" value="ECO:0007669"/>
    <property type="project" value="UniProtKB-KW"/>
</dbReference>
<evidence type="ECO:0000256" key="2">
    <source>
        <dbReference type="SAM" id="MobiDB-lite"/>
    </source>
</evidence>
<dbReference type="NCBIfam" id="NF040570">
    <property type="entry name" value="guided_TnpB"/>
    <property type="match status" value="1"/>
</dbReference>
<keyword evidence="4" id="KW-0255">Endonuclease</keyword>
<feature type="region of interest" description="Disordered" evidence="2">
    <location>
        <begin position="529"/>
        <end position="555"/>
    </location>
</feature>
<gene>
    <name evidence="4" type="ORF">ABNN70_07055</name>
</gene>
<dbReference type="Pfam" id="PF07282">
    <property type="entry name" value="Cas12f1-like_TNB"/>
    <property type="match status" value="1"/>
</dbReference>
<dbReference type="RefSeq" id="WP_353949263.1">
    <property type="nucleotide sequence ID" value="NZ_CP159510.1"/>
</dbReference>
<dbReference type="EMBL" id="CP159510">
    <property type="protein sequence ID" value="XCJ18191.1"/>
    <property type="molecule type" value="Genomic_DNA"/>
</dbReference>
<sequence length="555" mass="63828">MATQSKKKKTKSKKTVTKNVFLYGHPTKVKQDLLQTTQKAYVHQINHFINVLMADLPKYLLILLINDKKNTKIGQLEKEHRTSLGSAYGQNAVRHAITELHNHLIRQKNKLYGWMQSHEPDLLPYARFISLLHASVLDEDELTIIKTLIQREQGKDKPDAEKLAAYTDVFNELSTVTSEQRAENRAIVRALYLERLENTRLPFVKKAPLQLDARLATLEEAKNIRSSYVLSVKLTGSKQRVLFPVNTSRNGRRRLAQYKTGGMTATWEQGKIRVGVPIKKNITKQKWTEKVGADAGINDLFHSSTGHAYGSFSGRVKQFEELLETKTGHRSSLRNVMKRYQKELKKTDDLWQQSFLRTKIAHIAKTLNGRKSLQKVQRRYRHQRDLAMHEAVNQLFEEVRQDHLVLVLEDLEFTNFDRGKKANKRNSSWIRGQLFQKITERLNWHGMPYVTVDPAYTSQMCHACGHLDKASRSGKSFVCTVCGHSDDADHNAALNIKDRADDAEIKEIAEKYPYNTKKRHQAIKERIEERYRSQHPKSRSGSLKVLTTGTSNLAV</sequence>
<dbReference type="InterPro" id="IPR010095">
    <property type="entry name" value="Cas12f1-like_TNB"/>
</dbReference>